<evidence type="ECO:0000313" key="1">
    <source>
        <dbReference type="EMBL" id="TVU48494.1"/>
    </source>
</evidence>
<dbReference type="Proteomes" id="UP000324897">
    <property type="component" value="Chromosome 5"/>
</dbReference>
<gene>
    <name evidence="1" type="ORF">EJB05_08132</name>
</gene>
<organism evidence="1 2">
    <name type="scientific">Eragrostis curvula</name>
    <name type="common">weeping love grass</name>
    <dbReference type="NCBI Taxonomy" id="38414"/>
    <lineage>
        <taxon>Eukaryota</taxon>
        <taxon>Viridiplantae</taxon>
        <taxon>Streptophyta</taxon>
        <taxon>Embryophyta</taxon>
        <taxon>Tracheophyta</taxon>
        <taxon>Spermatophyta</taxon>
        <taxon>Magnoliopsida</taxon>
        <taxon>Liliopsida</taxon>
        <taxon>Poales</taxon>
        <taxon>Poaceae</taxon>
        <taxon>PACMAD clade</taxon>
        <taxon>Chloridoideae</taxon>
        <taxon>Eragrostideae</taxon>
        <taxon>Eragrostidinae</taxon>
        <taxon>Eragrostis</taxon>
    </lineage>
</organism>
<dbReference type="Gramene" id="TVU48494">
    <property type="protein sequence ID" value="TVU48494"/>
    <property type="gene ID" value="EJB05_08132"/>
</dbReference>
<sequence>MQMHCMVRKLGANDAFLVWGGGKSRSSVRQGRQMLPAEAKGLDISNFYAQLPTRHVCGRCWEEELSVPSDQRLRSSVVDVVLFFFFQPQLFWLKYSCQQAGCIIRTPRSSSSMAATARPAPILPSRAGTASVGSGVECSCAMSKRAPA</sequence>
<dbReference type="EMBL" id="RWGY01000004">
    <property type="protein sequence ID" value="TVU48494.1"/>
    <property type="molecule type" value="Genomic_DNA"/>
</dbReference>
<protein>
    <submittedName>
        <fullName evidence="1">Uncharacterized protein</fullName>
    </submittedName>
</protein>
<proteinExistence type="predicted"/>
<keyword evidence="2" id="KW-1185">Reference proteome</keyword>
<accession>A0A5J9WMK3</accession>
<name>A0A5J9WMK3_9POAL</name>
<evidence type="ECO:0000313" key="2">
    <source>
        <dbReference type="Proteomes" id="UP000324897"/>
    </source>
</evidence>
<comment type="caution">
    <text evidence="1">The sequence shown here is derived from an EMBL/GenBank/DDBJ whole genome shotgun (WGS) entry which is preliminary data.</text>
</comment>
<reference evidence="1 2" key="1">
    <citation type="journal article" date="2019" name="Sci. Rep.">
        <title>A high-quality genome of Eragrostis curvula grass provides insights into Poaceae evolution and supports new strategies to enhance forage quality.</title>
        <authorList>
            <person name="Carballo J."/>
            <person name="Santos B.A.C.M."/>
            <person name="Zappacosta D."/>
            <person name="Garbus I."/>
            <person name="Selva J.P."/>
            <person name="Gallo C.A."/>
            <person name="Diaz A."/>
            <person name="Albertini E."/>
            <person name="Caccamo M."/>
            <person name="Echenique V."/>
        </authorList>
    </citation>
    <scope>NUCLEOTIDE SEQUENCE [LARGE SCALE GENOMIC DNA]</scope>
    <source>
        <strain evidence="2">cv. Victoria</strain>
        <tissue evidence="1">Leaf</tissue>
    </source>
</reference>
<feature type="non-terminal residue" evidence="1">
    <location>
        <position position="1"/>
    </location>
</feature>
<dbReference type="AlphaFoldDB" id="A0A5J9WMK3"/>